<feature type="domain" description="Post-SET" evidence="5">
    <location>
        <begin position="355"/>
        <end position="371"/>
    </location>
</feature>
<evidence type="ECO:0000256" key="3">
    <source>
        <dbReference type="ARBA" id="ARBA00022691"/>
    </source>
</evidence>
<evidence type="ECO:0000313" key="6">
    <source>
        <dbReference type="EMBL" id="KAK3253799.1"/>
    </source>
</evidence>
<dbReference type="InterPro" id="IPR053201">
    <property type="entry name" value="Flavunoidine_N-MTase"/>
</dbReference>
<dbReference type="PANTHER" id="PTHR12350:SF19">
    <property type="entry name" value="SET DOMAIN-CONTAINING PROTEIN"/>
    <property type="match status" value="1"/>
</dbReference>
<reference evidence="6" key="2">
    <citation type="submission" date="2023-06" db="EMBL/GenBank/DDBJ databases">
        <title>Long-read-based genome assembly of the green algal bacterivore Cymbomonas tetramitiformis.</title>
        <authorList>
            <person name="Gyaltshen Y."/>
            <person name="Rozenberg A."/>
            <person name="Paasch A."/>
            <person name="Burns J.A."/>
            <person name="Warring S."/>
            <person name="Larson R."/>
            <person name="Maurer-Alcala X."/>
            <person name="Dacks J."/>
            <person name="Kim E."/>
        </authorList>
    </citation>
    <scope>NUCLEOTIDE SEQUENCE</scope>
    <source>
        <strain evidence="6">PLY_AMNH</strain>
    </source>
</reference>
<evidence type="ECO:0000313" key="7">
    <source>
        <dbReference type="EMBL" id="KAK3253800.1"/>
    </source>
</evidence>
<feature type="domain" description="SET" evidence="4">
    <location>
        <begin position="224"/>
        <end position="346"/>
    </location>
</feature>
<dbReference type="GO" id="GO:0032259">
    <property type="term" value="P:methylation"/>
    <property type="evidence" value="ECO:0007669"/>
    <property type="project" value="UniProtKB-KW"/>
</dbReference>
<gene>
    <name evidence="7" type="ORF">CYMTET_36962</name>
    <name evidence="6" type="ORF">CYMTET_36963</name>
</gene>
<feature type="domain" description="SET" evidence="4">
    <location>
        <begin position="39"/>
        <end position="157"/>
    </location>
</feature>
<dbReference type="Pfam" id="PF00856">
    <property type="entry name" value="SET"/>
    <property type="match status" value="2"/>
</dbReference>
<dbReference type="Proteomes" id="UP001190700">
    <property type="component" value="Unassembled WGS sequence"/>
</dbReference>
<evidence type="ECO:0000256" key="2">
    <source>
        <dbReference type="ARBA" id="ARBA00022679"/>
    </source>
</evidence>
<dbReference type="GO" id="GO:0008168">
    <property type="term" value="F:methyltransferase activity"/>
    <property type="evidence" value="ECO:0007669"/>
    <property type="project" value="UniProtKB-KW"/>
</dbReference>
<organism evidence="6 8">
    <name type="scientific">Cymbomonas tetramitiformis</name>
    <dbReference type="NCBI Taxonomy" id="36881"/>
    <lineage>
        <taxon>Eukaryota</taxon>
        <taxon>Viridiplantae</taxon>
        <taxon>Chlorophyta</taxon>
        <taxon>Pyramimonadophyceae</taxon>
        <taxon>Pyramimonadales</taxon>
        <taxon>Pyramimonadaceae</taxon>
        <taxon>Cymbomonas</taxon>
    </lineage>
</organism>
<dbReference type="PANTHER" id="PTHR12350">
    <property type="entry name" value="HISTONE-LYSINE N-METHYLTRANSFERASE-RELATED"/>
    <property type="match status" value="1"/>
</dbReference>
<dbReference type="SUPFAM" id="SSF82199">
    <property type="entry name" value="SET domain"/>
    <property type="match status" value="2"/>
</dbReference>
<evidence type="ECO:0000259" key="5">
    <source>
        <dbReference type="PROSITE" id="PS50868"/>
    </source>
</evidence>
<name>A0AAE0CGG7_9CHLO</name>
<dbReference type="EMBL" id="LGRX02024630">
    <property type="protein sequence ID" value="KAK3253800.1"/>
    <property type="molecule type" value="Genomic_DNA"/>
</dbReference>
<reference evidence="6 8" key="1">
    <citation type="journal article" date="2015" name="Genome Biol. Evol.">
        <title>Comparative Genomics of a Bacterivorous Green Alga Reveals Evolutionary Causalities and Consequences of Phago-Mixotrophic Mode of Nutrition.</title>
        <authorList>
            <person name="Burns J.A."/>
            <person name="Paasch A."/>
            <person name="Narechania A."/>
            <person name="Kim E."/>
        </authorList>
    </citation>
    <scope>NUCLEOTIDE SEQUENCE [LARGE SCALE GENOMIC DNA]</scope>
    <source>
        <strain evidence="6">PLY_AMNH</strain>
    </source>
</reference>
<keyword evidence="8" id="KW-1185">Reference proteome</keyword>
<dbReference type="PROSITE" id="PS50280">
    <property type="entry name" value="SET"/>
    <property type="match status" value="2"/>
</dbReference>
<dbReference type="EMBL" id="LGRX02024631">
    <property type="protein sequence ID" value="KAK3253799.1"/>
    <property type="molecule type" value="Genomic_DNA"/>
</dbReference>
<evidence type="ECO:0000313" key="8">
    <source>
        <dbReference type="Proteomes" id="UP001190700"/>
    </source>
</evidence>
<evidence type="ECO:0000256" key="1">
    <source>
        <dbReference type="ARBA" id="ARBA00022603"/>
    </source>
</evidence>
<dbReference type="InterPro" id="IPR003616">
    <property type="entry name" value="Post-SET_dom"/>
</dbReference>
<keyword evidence="3" id="KW-0949">S-adenosyl-L-methionine</keyword>
<keyword evidence="2" id="KW-0808">Transferase</keyword>
<comment type="caution">
    <text evidence="6">The sequence shown here is derived from an EMBL/GenBank/DDBJ whole genome shotgun (WGS) entry which is preliminary data.</text>
</comment>
<dbReference type="InterPro" id="IPR046341">
    <property type="entry name" value="SET_dom_sf"/>
</dbReference>
<sequence>MPKENTSSNKRTCLDMSEAATQLPLEVHQIVDVACTVPGGLALCPSRCGGTGLFATQAFAKGEMVYEGKMVKVPNEEHKYTLFTTNQGSFEMDMSIHSVQCSPTERLKFFFDGFMNHSCDPNTYNPPQTLEEEARGTYRTFASKGIAAGDELTCNYNLFEYDCGAKTIKSCNCGAKSCMQTVAGFKYLSATAKEGFLSEVEEYVLHMADMEGVVKYCGALKVPETVRVVDSVEKGSIGTFQILAARAFSQDETIFVNQSELVGCGGLSGKAPSVVVELPSGTRVWLKEQHFVRRSEDTWEFFGFDSFQNHSCDPNTKMVYSDNSLSYSLVALHEIDLNEELTVDYETIDPNLDGKLFSCECGASKCRVMIKSA</sequence>
<keyword evidence="1" id="KW-0489">Methyltransferase</keyword>
<dbReference type="InterPro" id="IPR001214">
    <property type="entry name" value="SET_dom"/>
</dbReference>
<dbReference type="AlphaFoldDB" id="A0AAE0CGG7"/>
<dbReference type="PROSITE" id="PS50868">
    <property type="entry name" value="POST_SET"/>
    <property type="match status" value="1"/>
</dbReference>
<evidence type="ECO:0000259" key="4">
    <source>
        <dbReference type="PROSITE" id="PS50280"/>
    </source>
</evidence>
<evidence type="ECO:0008006" key="9">
    <source>
        <dbReference type="Google" id="ProtNLM"/>
    </source>
</evidence>
<protein>
    <recommendedName>
        <fullName evidence="9">SET domain-containing protein</fullName>
    </recommendedName>
</protein>
<accession>A0AAE0CGG7</accession>
<proteinExistence type="predicted"/>
<dbReference type="Gene3D" id="2.170.270.10">
    <property type="entry name" value="SET domain"/>
    <property type="match status" value="2"/>
</dbReference>